<evidence type="ECO:0000313" key="4">
    <source>
        <dbReference type="Proteomes" id="UP000222366"/>
    </source>
</evidence>
<keyword evidence="4" id="KW-1185">Reference proteome</keyword>
<evidence type="ECO:0000313" key="3">
    <source>
        <dbReference type="EMBL" id="PHM64305.1"/>
    </source>
</evidence>
<dbReference type="CDD" id="cd03789">
    <property type="entry name" value="GT9_LPS_heptosyltransferase"/>
    <property type="match status" value="1"/>
</dbReference>
<dbReference type="AlphaFoldDB" id="A0A2D0KLW1"/>
<evidence type="ECO:0000256" key="1">
    <source>
        <dbReference type="ARBA" id="ARBA00022676"/>
    </source>
</evidence>
<evidence type="ECO:0000256" key="2">
    <source>
        <dbReference type="ARBA" id="ARBA00022679"/>
    </source>
</evidence>
<comment type="caution">
    <text evidence="3">The sequence shown here is derived from an EMBL/GenBank/DDBJ whole genome shotgun (WGS) entry which is preliminary data.</text>
</comment>
<dbReference type="Pfam" id="PF01075">
    <property type="entry name" value="Glyco_transf_9"/>
    <property type="match status" value="1"/>
</dbReference>
<dbReference type="GO" id="GO:0009244">
    <property type="term" value="P:lipopolysaccharide core region biosynthetic process"/>
    <property type="evidence" value="ECO:0007669"/>
    <property type="project" value="TreeGrafter"/>
</dbReference>
<dbReference type="GO" id="GO:0008713">
    <property type="term" value="F:ADP-heptose-lipopolysaccharide heptosyltransferase activity"/>
    <property type="evidence" value="ECO:0007669"/>
    <property type="project" value="TreeGrafter"/>
</dbReference>
<proteinExistence type="predicted"/>
<protein>
    <submittedName>
        <fullName evidence="3">Glycosyl transferase, family 9</fullName>
    </submittedName>
</protein>
<dbReference type="RefSeq" id="WP_099125625.1">
    <property type="nucleotide sequence ID" value="NZ_CAWNRH010000107.1"/>
</dbReference>
<organism evidence="3 4">
    <name type="scientific">Xenorhabdus stockiae</name>
    <dbReference type="NCBI Taxonomy" id="351614"/>
    <lineage>
        <taxon>Bacteria</taxon>
        <taxon>Pseudomonadati</taxon>
        <taxon>Pseudomonadota</taxon>
        <taxon>Gammaproteobacteria</taxon>
        <taxon>Enterobacterales</taxon>
        <taxon>Morganellaceae</taxon>
        <taxon>Xenorhabdus</taxon>
    </lineage>
</organism>
<reference evidence="3 4" key="1">
    <citation type="journal article" date="2017" name="Nat. Microbiol.">
        <title>Natural product diversity associated with the nematode symbionts Photorhabdus and Xenorhabdus.</title>
        <authorList>
            <person name="Tobias N.J."/>
            <person name="Wolff H."/>
            <person name="Djahanschiri B."/>
            <person name="Grundmann F."/>
            <person name="Kronenwerth M."/>
            <person name="Shi Y.M."/>
            <person name="Simonyi S."/>
            <person name="Grun P."/>
            <person name="Shapiro-Ilan D."/>
            <person name="Pidot S.J."/>
            <person name="Stinear T.P."/>
            <person name="Ebersberger I."/>
            <person name="Bode H.B."/>
        </authorList>
    </citation>
    <scope>NUCLEOTIDE SEQUENCE [LARGE SCALE GENOMIC DNA]</scope>
    <source>
        <strain evidence="3 4">DSM 17904</strain>
    </source>
</reference>
<name>A0A2D0KLW1_9GAMM</name>
<keyword evidence="2 3" id="KW-0808">Transferase</keyword>
<dbReference type="GO" id="GO:0005829">
    <property type="term" value="C:cytosol"/>
    <property type="evidence" value="ECO:0007669"/>
    <property type="project" value="TreeGrafter"/>
</dbReference>
<keyword evidence="1" id="KW-0328">Glycosyltransferase</keyword>
<gene>
    <name evidence="3" type="ORF">Xsto_03148</name>
</gene>
<accession>A0A2D0KLW1</accession>
<dbReference type="Gene3D" id="3.40.50.2000">
    <property type="entry name" value="Glycogen Phosphorylase B"/>
    <property type="match status" value="2"/>
</dbReference>
<dbReference type="InterPro" id="IPR051199">
    <property type="entry name" value="LPS_LOS_Heptosyltrfase"/>
</dbReference>
<dbReference type="Proteomes" id="UP000222366">
    <property type="component" value="Unassembled WGS sequence"/>
</dbReference>
<dbReference type="PANTHER" id="PTHR30160:SF7">
    <property type="entry name" value="ADP-HEPTOSE--LPS HEPTOSYLTRANSFERASE 2"/>
    <property type="match status" value="1"/>
</dbReference>
<dbReference type="InterPro" id="IPR002201">
    <property type="entry name" value="Glyco_trans_9"/>
</dbReference>
<dbReference type="EMBL" id="NJAJ01000032">
    <property type="protein sequence ID" value="PHM64305.1"/>
    <property type="molecule type" value="Genomic_DNA"/>
</dbReference>
<dbReference type="SUPFAM" id="SSF53756">
    <property type="entry name" value="UDP-Glycosyltransferase/glycogen phosphorylase"/>
    <property type="match status" value="1"/>
</dbReference>
<dbReference type="PANTHER" id="PTHR30160">
    <property type="entry name" value="TETRAACYLDISACCHARIDE 4'-KINASE-RELATED"/>
    <property type="match status" value="1"/>
</dbReference>
<sequence length="339" mass="39125">MKKKKILIIRIDFLGDMICTTPLIHTIKKTFPNAEIHVLANKYNAPVLDRNPDISFVHTYVYSKNRERNVHPGILNSLINRIALILRLRKMQFDIGIIPNGGLNKNSIQFIRQLNIPDCRWHTKESEFDDRDPNHVTHRPIKHEILSGFDLIPEVETPKLNTLKPYVYPDPILRGEWMKNIGQGNKPKIGLFISNKSANRKLDIKKWADLVRLIGNKSDFFIFHDQNEEIKEQYFTDLSVHYLKTEHVQDMIAATSCMDIIVSADSAPVHLSSALQIPVVSLFENRPEKYLRWHPINVESILLKEGSIVNDIDVRRICDAVNLLLKKCYSPSLTSDNYS</sequence>